<dbReference type="Proteomes" id="UP000306477">
    <property type="component" value="Unassembled WGS sequence"/>
</dbReference>
<dbReference type="InterPro" id="IPR047817">
    <property type="entry name" value="ABC2_TM_bact-type"/>
</dbReference>
<dbReference type="PANTHER" id="PTHR30294:SF29">
    <property type="entry name" value="MULTIDRUG ABC TRANSPORTER PERMEASE YBHS-RELATED"/>
    <property type="match status" value="1"/>
</dbReference>
<feature type="transmembrane region" description="Helical" evidence="8">
    <location>
        <begin position="220"/>
        <end position="247"/>
    </location>
</feature>
<evidence type="ECO:0000256" key="2">
    <source>
        <dbReference type="ARBA" id="ARBA00007783"/>
    </source>
</evidence>
<comment type="subcellular location">
    <subcellularLocation>
        <location evidence="1">Cell membrane</location>
        <topology evidence="1">Multi-pass membrane protein</topology>
    </subcellularLocation>
</comment>
<comment type="caution">
    <text evidence="10">The sequence shown here is derived from an EMBL/GenBank/DDBJ whole genome shotgun (WGS) entry which is preliminary data.</text>
</comment>
<evidence type="ECO:0000256" key="3">
    <source>
        <dbReference type="ARBA" id="ARBA00022448"/>
    </source>
</evidence>
<dbReference type="InterPro" id="IPR051449">
    <property type="entry name" value="ABC-2_transporter_component"/>
</dbReference>
<evidence type="ECO:0000256" key="8">
    <source>
        <dbReference type="SAM" id="Phobius"/>
    </source>
</evidence>
<keyword evidence="6 8" id="KW-1133">Transmembrane helix</keyword>
<feature type="transmembrane region" description="Helical" evidence="8">
    <location>
        <begin position="18"/>
        <end position="38"/>
    </location>
</feature>
<accession>A0A4S3PMR2</accession>
<feature type="transmembrane region" description="Helical" evidence="8">
    <location>
        <begin position="179"/>
        <end position="199"/>
    </location>
</feature>
<evidence type="ECO:0000256" key="7">
    <source>
        <dbReference type="ARBA" id="ARBA00023136"/>
    </source>
</evidence>
<dbReference type="OrthoDB" id="266913at2"/>
<feature type="transmembrane region" description="Helical" evidence="8">
    <location>
        <begin position="286"/>
        <end position="307"/>
    </location>
</feature>
<dbReference type="InterPro" id="IPR013525">
    <property type="entry name" value="ABC2_TM"/>
</dbReference>
<organism evidence="10 11">
    <name type="scientific">Bacillus timonensis</name>
    <dbReference type="NCBI Taxonomy" id="1033734"/>
    <lineage>
        <taxon>Bacteria</taxon>
        <taxon>Bacillati</taxon>
        <taxon>Bacillota</taxon>
        <taxon>Bacilli</taxon>
        <taxon>Bacillales</taxon>
        <taxon>Bacillaceae</taxon>
        <taxon>Bacillus</taxon>
    </lineage>
</organism>
<dbReference type="EMBL" id="SLUB01000039">
    <property type="protein sequence ID" value="THE10827.1"/>
    <property type="molecule type" value="Genomic_DNA"/>
</dbReference>
<dbReference type="PANTHER" id="PTHR30294">
    <property type="entry name" value="MEMBRANE COMPONENT OF ABC TRANSPORTER YHHJ-RELATED"/>
    <property type="match status" value="1"/>
</dbReference>
<dbReference type="Pfam" id="PF12698">
    <property type="entry name" value="ABC2_membrane_3"/>
    <property type="match status" value="1"/>
</dbReference>
<evidence type="ECO:0000256" key="1">
    <source>
        <dbReference type="ARBA" id="ARBA00004651"/>
    </source>
</evidence>
<keyword evidence="11" id="KW-1185">Reference proteome</keyword>
<keyword evidence="4" id="KW-1003">Cell membrane</keyword>
<feature type="transmembrane region" description="Helical" evidence="8">
    <location>
        <begin position="259"/>
        <end position="279"/>
    </location>
</feature>
<gene>
    <name evidence="10" type="ORF">E1I69_17385</name>
</gene>
<dbReference type="GO" id="GO:0140359">
    <property type="term" value="F:ABC-type transporter activity"/>
    <property type="evidence" value="ECO:0007669"/>
    <property type="project" value="InterPro"/>
</dbReference>
<name>A0A4S3PMR2_9BACI</name>
<evidence type="ECO:0000313" key="11">
    <source>
        <dbReference type="Proteomes" id="UP000306477"/>
    </source>
</evidence>
<dbReference type="RefSeq" id="WP_136380833.1">
    <property type="nucleotide sequence ID" value="NZ_SLUB01000039.1"/>
</dbReference>
<dbReference type="STRING" id="1033734.GCA_000285535_02755"/>
<evidence type="ECO:0000313" key="10">
    <source>
        <dbReference type="EMBL" id="THE10827.1"/>
    </source>
</evidence>
<feature type="domain" description="ABC transmembrane type-2" evidence="9">
    <location>
        <begin position="141"/>
        <end position="369"/>
    </location>
</feature>
<proteinExistence type="inferred from homology"/>
<evidence type="ECO:0000259" key="9">
    <source>
        <dbReference type="PROSITE" id="PS51012"/>
    </source>
</evidence>
<dbReference type="PROSITE" id="PS51012">
    <property type="entry name" value="ABC_TM2"/>
    <property type="match status" value="1"/>
</dbReference>
<keyword evidence="7 8" id="KW-0472">Membrane</keyword>
<sequence length="371" mass="41597">MISILQAKFKLFLRKPMLMIGMTVMSIVFALLLGAANYTNINIPVYTDIENIEETTLWKDLTQSQSFEFKPVTEDEAKKMVSEGDAEAAVKLEEDSYTIVVVTKTSSNLHLLESYLQTFYGDLLLEDKIKEATAASGQIDSNAVLDELKEKEENPLFKIQAASFRGDDAVIIDNQLQTIFGFTLFFVIYTISYNVHNILQERMWGVWDRMILSPLKKWQMYAGNLVYSFLMGYVQVALIFFVFRYGVGVDFYGGFGKTLIVLIPYVFSIVALALFLVSVVKSTQQFNAIISLISVSLSMLGGAYWPLEIVSSDFLLMVSDFVPIKHAMEGLKAATIYGAPISELLYPISILTLMGVVLIGIGINVMERKNV</sequence>
<evidence type="ECO:0000256" key="6">
    <source>
        <dbReference type="ARBA" id="ARBA00022989"/>
    </source>
</evidence>
<feature type="transmembrane region" description="Helical" evidence="8">
    <location>
        <begin position="344"/>
        <end position="366"/>
    </location>
</feature>
<dbReference type="AlphaFoldDB" id="A0A4S3PMR2"/>
<protein>
    <submittedName>
        <fullName evidence="10">ABC transporter permease</fullName>
    </submittedName>
</protein>
<evidence type="ECO:0000256" key="5">
    <source>
        <dbReference type="ARBA" id="ARBA00022692"/>
    </source>
</evidence>
<dbReference type="GO" id="GO:0005886">
    <property type="term" value="C:plasma membrane"/>
    <property type="evidence" value="ECO:0007669"/>
    <property type="project" value="UniProtKB-SubCell"/>
</dbReference>
<comment type="similarity">
    <text evidence="2">Belongs to the ABC-2 integral membrane protein family.</text>
</comment>
<keyword evidence="5 8" id="KW-0812">Transmembrane</keyword>
<reference evidence="10 11" key="1">
    <citation type="journal article" date="2019" name="Indoor Air">
        <title>Impacts of indoor surface finishes on bacterial viability.</title>
        <authorList>
            <person name="Hu J."/>
            <person name="Maamar S.B."/>
            <person name="Glawe A.J."/>
            <person name="Gottel N."/>
            <person name="Gilbert J.A."/>
            <person name="Hartmann E.M."/>
        </authorList>
    </citation>
    <scope>NUCLEOTIDE SEQUENCE [LARGE SCALE GENOMIC DNA]</scope>
    <source>
        <strain evidence="10 11">AF060A6</strain>
    </source>
</reference>
<evidence type="ECO:0000256" key="4">
    <source>
        <dbReference type="ARBA" id="ARBA00022475"/>
    </source>
</evidence>
<keyword evidence="3" id="KW-0813">Transport</keyword>